<dbReference type="Proteomes" id="UP000190188">
    <property type="component" value="Unassembled WGS sequence"/>
</dbReference>
<accession>A0A1T2XJE1</accession>
<gene>
    <name evidence="1" type="ORF">BVG16_04385</name>
</gene>
<dbReference type="GO" id="GO:0030246">
    <property type="term" value="F:carbohydrate binding"/>
    <property type="evidence" value="ECO:0007669"/>
    <property type="project" value="InterPro"/>
</dbReference>
<protein>
    <submittedName>
        <fullName evidence="1">Aldose 1-epimerase</fullName>
    </submittedName>
</protein>
<dbReference type="AlphaFoldDB" id="A0A1T2XJE1"/>
<dbReference type="GO" id="GO:0004034">
    <property type="term" value="F:aldose 1-epimerase activity"/>
    <property type="evidence" value="ECO:0007669"/>
    <property type="project" value="TreeGrafter"/>
</dbReference>
<reference evidence="1 2" key="1">
    <citation type="submission" date="2017-01" db="EMBL/GenBank/DDBJ databases">
        <title>Genome analysis of Paenibacillus selenitrireducens ES3-24.</title>
        <authorList>
            <person name="Xu D."/>
            <person name="Yao R."/>
            <person name="Zheng S."/>
        </authorList>
    </citation>
    <scope>NUCLEOTIDE SEQUENCE [LARGE SCALE GENOMIC DNA]</scope>
    <source>
        <strain evidence="1 2">ES3-24</strain>
    </source>
</reference>
<dbReference type="CDD" id="cd01081">
    <property type="entry name" value="Aldose_epim"/>
    <property type="match status" value="1"/>
</dbReference>
<name>A0A1T2XJE1_9BACL</name>
<dbReference type="PANTHER" id="PTHR10091:SF0">
    <property type="entry name" value="GALACTOSE MUTAROTASE"/>
    <property type="match status" value="1"/>
</dbReference>
<sequence length="322" mass="37117">MYQVTKGQWNGQATYILHSDQLEVTLLPGLGNNVIRIWDKVLNRDVLRKPEESDFDFYMQKPYHFGIPLLIPPGRIRRGKFEYAGVQYQFDQNTANNNHIHGLHRTQSWKVTDLQEQDDYCSITTTFYTKDDPNWVRQYPTPLKLEMVLELRGAELKQTLHTQNLGEQAAPFGFGVHTWFMIDGEPDKWTVQVPVDAIYELDDELITTGEVVGLEPFEGLPNGMNLKGTNFDTVFRVTKGQPVEARLTREDGLKLIYSANQPYFKHWVLYTKGKADQFVCLEPYTWLTDAPNSKFGSDVTGLIDIQPQEQVELVIHLNIEHP</sequence>
<dbReference type="InterPro" id="IPR008183">
    <property type="entry name" value="Aldose_1/G6P_1-epimerase"/>
</dbReference>
<organism evidence="1 2">
    <name type="scientific">Paenibacillus selenitireducens</name>
    <dbReference type="NCBI Taxonomy" id="1324314"/>
    <lineage>
        <taxon>Bacteria</taxon>
        <taxon>Bacillati</taxon>
        <taxon>Bacillota</taxon>
        <taxon>Bacilli</taxon>
        <taxon>Bacillales</taxon>
        <taxon>Paenibacillaceae</taxon>
        <taxon>Paenibacillus</taxon>
    </lineage>
</organism>
<dbReference type="RefSeq" id="WP_078497342.1">
    <property type="nucleotide sequence ID" value="NZ_MSZX01000002.1"/>
</dbReference>
<dbReference type="InterPro" id="IPR011013">
    <property type="entry name" value="Gal_mutarotase_sf_dom"/>
</dbReference>
<dbReference type="PANTHER" id="PTHR10091">
    <property type="entry name" value="ALDOSE-1-EPIMERASE"/>
    <property type="match status" value="1"/>
</dbReference>
<dbReference type="GO" id="GO:0033499">
    <property type="term" value="P:galactose catabolic process via UDP-galactose, Leloir pathway"/>
    <property type="evidence" value="ECO:0007669"/>
    <property type="project" value="TreeGrafter"/>
</dbReference>
<dbReference type="InterPro" id="IPR014718">
    <property type="entry name" value="GH-type_carb-bd"/>
</dbReference>
<dbReference type="Gene3D" id="2.70.98.10">
    <property type="match status" value="1"/>
</dbReference>
<proteinExistence type="predicted"/>
<dbReference type="SUPFAM" id="SSF74650">
    <property type="entry name" value="Galactose mutarotase-like"/>
    <property type="match status" value="1"/>
</dbReference>
<evidence type="ECO:0000313" key="2">
    <source>
        <dbReference type="Proteomes" id="UP000190188"/>
    </source>
</evidence>
<comment type="caution">
    <text evidence="1">The sequence shown here is derived from an EMBL/GenBank/DDBJ whole genome shotgun (WGS) entry which is preliminary data.</text>
</comment>
<evidence type="ECO:0000313" key="1">
    <source>
        <dbReference type="EMBL" id="OPA79997.1"/>
    </source>
</evidence>
<dbReference type="GO" id="GO:0006006">
    <property type="term" value="P:glucose metabolic process"/>
    <property type="evidence" value="ECO:0007669"/>
    <property type="project" value="TreeGrafter"/>
</dbReference>
<dbReference type="OrthoDB" id="9795355at2"/>
<dbReference type="EMBL" id="MSZX01000002">
    <property type="protein sequence ID" value="OPA79997.1"/>
    <property type="molecule type" value="Genomic_DNA"/>
</dbReference>
<keyword evidence="2" id="KW-1185">Reference proteome</keyword>
<dbReference type="Pfam" id="PF01263">
    <property type="entry name" value="Aldose_epim"/>
    <property type="match status" value="1"/>
</dbReference>
<dbReference type="STRING" id="1324314.BVG16_04385"/>